<dbReference type="GO" id="GO:0007165">
    <property type="term" value="P:signal transduction"/>
    <property type="evidence" value="ECO:0007669"/>
    <property type="project" value="InterPro"/>
</dbReference>
<dbReference type="GO" id="GO:0016020">
    <property type="term" value="C:membrane"/>
    <property type="evidence" value="ECO:0007669"/>
    <property type="project" value="InterPro"/>
</dbReference>
<feature type="region of interest" description="Disordered" evidence="3">
    <location>
        <begin position="1"/>
        <end position="54"/>
    </location>
</feature>
<dbReference type="SMART" id="SM00175">
    <property type="entry name" value="RAB"/>
    <property type="match status" value="1"/>
</dbReference>
<evidence type="ECO:0000313" key="5">
    <source>
        <dbReference type="Proteomes" id="UP000444721"/>
    </source>
</evidence>
<evidence type="ECO:0000256" key="2">
    <source>
        <dbReference type="ARBA" id="ARBA00023134"/>
    </source>
</evidence>
<dbReference type="PROSITE" id="PS51421">
    <property type="entry name" value="RAS"/>
    <property type="match status" value="1"/>
</dbReference>
<keyword evidence="2" id="KW-0342">GTP-binding</keyword>
<dbReference type="PANTHER" id="PTHR24070">
    <property type="entry name" value="RAS, DI-RAS, AND RHEB FAMILY MEMBERS OF SMALL GTPASE SUPERFAMILY"/>
    <property type="match status" value="1"/>
</dbReference>
<evidence type="ECO:0000313" key="4">
    <source>
        <dbReference type="EMBL" id="KAF0975599.1"/>
    </source>
</evidence>
<dbReference type="InterPro" id="IPR001806">
    <property type="entry name" value="Small_GTPase"/>
</dbReference>
<dbReference type="VEuPathDB" id="AmoebaDB:NF0023640"/>
<dbReference type="Pfam" id="PF00071">
    <property type="entry name" value="Ras"/>
    <property type="match status" value="1"/>
</dbReference>
<dbReference type="OrthoDB" id="5239715at2759"/>
<protein>
    <submittedName>
        <fullName evidence="4">Uncharacterized protein</fullName>
    </submittedName>
</protein>
<evidence type="ECO:0000256" key="3">
    <source>
        <dbReference type="SAM" id="MobiDB-lite"/>
    </source>
</evidence>
<feature type="compositionally biased region" description="Low complexity" evidence="3">
    <location>
        <begin position="7"/>
        <end position="54"/>
    </location>
</feature>
<dbReference type="AlphaFoldDB" id="A0A6A5BRN1"/>
<gene>
    <name evidence="4" type="ORF">FDP41_005593</name>
</gene>
<dbReference type="OMA" id="YANELYV"/>
<name>A0A6A5BRN1_NAEFO</name>
<dbReference type="VEuPathDB" id="AmoebaDB:NfTy_067400"/>
<dbReference type="Proteomes" id="UP000444721">
    <property type="component" value="Unassembled WGS sequence"/>
</dbReference>
<reference evidence="4 5" key="1">
    <citation type="journal article" date="2019" name="Sci. Rep.">
        <title>Nanopore sequencing improves the draft genome of the human pathogenic amoeba Naegleria fowleri.</title>
        <authorList>
            <person name="Liechti N."/>
            <person name="Schurch N."/>
            <person name="Bruggmann R."/>
            <person name="Wittwer M."/>
        </authorList>
    </citation>
    <scope>NUCLEOTIDE SEQUENCE [LARGE SCALE GENOMIC DNA]</scope>
    <source>
        <strain evidence="4 5">ATCC 30894</strain>
    </source>
</reference>
<dbReference type="EMBL" id="VFQX01000044">
    <property type="protein sequence ID" value="KAF0975599.1"/>
    <property type="molecule type" value="Genomic_DNA"/>
</dbReference>
<dbReference type="SMART" id="SM00173">
    <property type="entry name" value="RAS"/>
    <property type="match status" value="1"/>
</dbReference>
<dbReference type="Gene3D" id="3.40.50.300">
    <property type="entry name" value="P-loop containing nucleotide triphosphate hydrolases"/>
    <property type="match status" value="1"/>
</dbReference>
<keyword evidence="1" id="KW-0547">Nucleotide-binding</keyword>
<dbReference type="GeneID" id="68112811"/>
<proteinExistence type="predicted"/>
<organism evidence="4 5">
    <name type="scientific">Naegleria fowleri</name>
    <name type="common">Brain eating amoeba</name>
    <dbReference type="NCBI Taxonomy" id="5763"/>
    <lineage>
        <taxon>Eukaryota</taxon>
        <taxon>Discoba</taxon>
        <taxon>Heterolobosea</taxon>
        <taxon>Tetramitia</taxon>
        <taxon>Eutetramitia</taxon>
        <taxon>Vahlkampfiidae</taxon>
        <taxon>Naegleria</taxon>
    </lineage>
</organism>
<dbReference type="RefSeq" id="XP_044560312.1">
    <property type="nucleotide sequence ID" value="XM_044709134.1"/>
</dbReference>
<dbReference type="GO" id="GO:0005525">
    <property type="term" value="F:GTP binding"/>
    <property type="evidence" value="ECO:0007669"/>
    <property type="project" value="UniProtKB-KW"/>
</dbReference>
<dbReference type="InterPro" id="IPR027417">
    <property type="entry name" value="P-loop_NTPase"/>
</dbReference>
<dbReference type="SUPFAM" id="SSF52540">
    <property type="entry name" value="P-loop containing nucleoside triphosphate hydrolases"/>
    <property type="match status" value="1"/>
</dbReference>
<accession>A0A6A5BRN1</accession>
<sequence>MGHKNSKTSTTIIKSQQQQARNHNNNHSTILPITSPSSSKPPLQNPSPSSSAANSHEFLPPSLFASYLNTTSSSSIVQQFHTKLSEEQCQLMIKGVIQSYFGIPNIFPVFSEELFESIWALQNILAADSTRNLMLAYSEELYWVNGGSISGNDTQEGSQTPLSSVSPRLAKTHDIFSPIFYTRDQLLKNSSSNRSHHHDGSLSKTLETNYSTTTLQNSFTSNSLPNTTNMSRLKHLTIEWSIKLINQESIVVATHRIPLWIATLRLRRLFQQCKQTTSIDSNGNCKILFPVIEISNQFEAKMLLSVHEMIPLIFELIIMYLSCPMLLFKWMDETEPHNIRELFDDHNISTIQLFTCCEMISQKVFAFLTDFSTNVETQNTVTTPFGKDLIEYFSLLKQLGQHGIGLEWKNAYRSMFSNWKKDITFILDADAKNELKKNGLSIETDFVELCTHGGSTVAFLPKNFMQLSSSVVRKKIEKDQKISIHEIKNTKAMSNIASYWMTMELLDDKHLNDILTFSKRTQELTLFKQTVSLLARKVTEENTYSFFKIAQELKIDTLTELCNLYTQYSKFKESSQTKTTRRRSLAMVMLKKTPSEVSLTNSPFQFTKRSYYDTSEMEFALAQISSGKSMQIRVWICGGRKPGKTSLVCRYMFGKFDVTYDTSISESYRKLEGNFVIDLMDSSGQTPSSEVNNIELIRSCDIFVVCYSVKDKNSFSMVEDYIQNFKILKDNTDPIIIIAALQCDSPRSMWQTTTDAGLQLAQQHSALFFEVSSYLGVHVRDVFVSGILEHCRQCSLR</sequence>
<dbReference type="InterPro" id="IPR020849">
    <property type="entry name" value="Small_GTPase_Ras-type"/>
</dbReference>
<evidence type="ECO:0000256" key="1">
    <source>
        <dbReference type="ARBA" id="ARBA00022741"/>
    </source>
</evidence>
<dbReference type="GO" id="GO:0003924">
    <property type="term" value="F:GTPase activity"/>
    <property type="evidence" value="ECO:0007669"/>
    <property type="project" value="InterPro"/>
</dbReference>
<comment type="caution">
    <text evidence="4">The sequence shown here is derived from an EMBL/GenBank/DDBJ whole genome shotgun (WGS) entry which is preliminary data.</text>
</comment>
<dbReference type="VEuPathDB" id="AmoebaDB:FDP41_005593"/>
<dbReference type="PROSITE" id="PS51419">
    <property type="entry name" value="RAB"/>
    <property type="match status" value="1"/>
</dbReference>
<keyword evidence="5" id="KW-1185">Reference proteome</keyword>